<proteinExistence type="predicted"/>
<dbReference type="InterPro" id="IPR023198">
    <property type="entry name" value="PGP-like_dom2"/>
</dbReference>
<dbReference type="CDD" id="cd16423">
    <property type="entry name" value="HAD_BPGM-like"/>
    <property type="match status" value="1"/>
</dbReference>
<dbReference type="Gene3D" id="1.10.150.240">
    <property type="entry name" value="Putative phosphatase, domain 2"/>
    <property type="match status" value="1"/>
</dbReference>
<dbReference type="NCBIfam" id="TIGR01509">
    <property type="entry name" value="HAD-SF-IA-v3"/>
    <property type="match status" value="1"/>
</dbReference>
<keyword evidence="1" id="KW-0378">Hydrolase</keyword>
<comment type="caution">
    <text evidence="1">The sequence shown here is derived from an EMBL/GenBank/DDBJ whole genome shotgun (WGS) entry which is preliminary data.</text>
</comment>
<gene>
    <name evidence="1" type="ORF">H4Q31_17720</name>
</gene>
<dbReference type="InterPro" id="IPR050155">
    <property type="entry name" value="HAD-like_hydrolase_sf"/>
</dbReference>
<sequence length="220" mass="24384">MLIRAIVFDFDGTILDTESVAYDAYRGIFQAYGLELSLERWALGIGTWGAFDPYVELEQGLGRAVDRREIKRNYELTYAERVKNLLLRPGVVDTLEEAKRLGLRIGLATSSRRSSVEPHLRDYGLMHYFEAIHTADEVAKVKPDPALYRLAVASLGVQPYEAVAIEDSVNGLRAAKAAGLYGVAVPNPLTAFMDFAEADLVLPSLAEQPLQEWIGRLGAR</sequence>
<dbReference type="AlphaFoldDB" id="A0A841TDM4"/>
<dbReference type="PRINTS" id="PR00413">
    <property type="entry name" value="HADHALOGNASE"/>
</dbReference>
<keyword evidence="2" id="KW-1185">Reference proteome</keyword>
<dbReference type="EMBL" id="JACJVN010000071">
    <property type="protein sequence ID" value="MBB6679132.1"/>
    <property type="molecule type" value="Genomic_DNA"/>
</dbReference>
<dbReference type="SFLD" id="SFLDG01129">
    <property type="entry name" value="C1.5:_HAD__Beta-PGM__Phosphata"/>
    <property type="match status" value="1"/>
</dbReference>
<dbReference type="PANTHER" id="PTHR43434">
    <property type="entry name" value="PHOSPHOGLYCOLATE PHOSPHATASE"/>
    <property type="match status" value="1"/>
</dbReference>
<dbReference type="GO" id="GO:0005829">
    <property type="term" value="C:cytosol"/>
    <property type="evidence" value="ECO:0007669"/>
    <property type="project" value="TreeGrafter"/>
</dbReference>
<dbReference type="SFLD" id="SFLDS00003">
    <property type="entry name" value="Haloacid_Dehalogenase"/>
    <property type="match status" value="1"/>
</dbReference>
<dbReference type="SFLD" id="SFLDG01135">
    <property type="entry name" value="C1.5.6:_HAD__Beta-PGM__Phospha"/>
    <property type="match status" value="1"/>
</dbReference>
<accession>A0A841TDM4</accession>
<dbReference type="InterPro" id="IPR023214">
    <property type="entry name" value="HAD_sf"/>
</dbReference>
<dbReference type="Proteomes" id="UP000574133">
    <property type="component" value="Unassembled WGS sequence"/>
</dbReference>
<dbReference type="PANTHER" id="PTHR43434:SF1">
    <property type="entry name" value="PHOSPHOGLYCOLATE PHOSPHATASE"/>
    <property type="match status" value="1"/>
</dbReference>
<dbReference type="GO" id="GO:0008967">
    <property type="term" value="F:phosphoglycolate phosphatase activity"/>
    <property type="evidence" value="ECO:0007669"/>
    <property type="project" value="TreeGrafter"/>
</dbReference>
<dbReference type="InterPro" id="IPR036412">
    <property type="entry name" value="HAD-like_sf"/>
</dbReference>
<reference evidence="1 2" key="1">
    <citation type="submission" date="2020-08" db="EMBL/GenBank/DDBJ databases">
        <title>Cohnella phylogeny.</title>
        <authorList>
            <person name="Dunlap C."/>
        </authorList>
    </citation>
    <scope>NUCLEOTIDE SEQUENCE [LARGE SCALE GENOMIC DNA]</scope>
    <source>
        <strain evidence="1 2">DSM 103658</strain>
    </source>
</reference>
<dbReference type="InterPro" id="IPR006439">
    <property type="entry name" value="HAD-SF_hydro_IA"/>
</dbReference>
<dbReference type="SUPFAM" id="SSF56784">
    <property type="entry name" value="HAD-like"/>
    <property type="match status" value="1"/>
</dbReference>
<dbReference type="Gene3D" id="3.40.50.1000">
    <property type="entry name" value="HAD superfamily/HAD-like"/>
    <property type="match status" value="1"/>
</dbReference>
<evidence type="ECO:0000313" key="1">
    <source>
        <dbReference type="EMBL" id="MBB6679132.1"/>
    </source>
</evidence>
<protein>
    <submittedName>
        <fullName evidence="1">HAD family hydrolase</fullName>
    </submittedName>
</protein>
<dbReference type="GO" id="GO:0006281">
    <property type="term" value="P:DNA repair"/>
    <property type="evidence" value="ECO:0007669"/>
    <property type="project" value="TreeGrafter"/>
</dbReference>
<organism evidence="1 2">
    <name type="scientific">Cohnella lubricantis</name>
    <dbReference type="NCBI Taxonomy" id="2163172"/>
    <lineage>
        <taxon>Bacteria</taxon>
        <taxon>Bacillati</taxon>
        <taxon>Bacillota</taxon>
        <taxon>Bacilli</taxon>
        <taxon>Bacillales</taxon>
        <taxon>Paenibacillaceae</taxon>
        <taxon>Cohnella</taxon>
    </lineage>
</organism>
<dbReference type="Pfam" id="PF00702">
    <property type="entry name" value="Hydrolase"/>
    <property type="match status" value="1"/>
</dbReference>
<evidence type="ECO:0000313" key="2">
    <source>
        <dbReference type="Proteomes" id="UP000574133"/>
    </source>
</evidence>
<name>A0A841TDM4_9BACL</name>